<dbReference type="Gene3D" id="3.30.70.100">
    <property type="match status" value="1"/>
</dbReference>
<feature type="domain" description="Mechanosensitive ion channel MscS" evidence="10">
    <location>
        <begin position="605"/>
        <end position="672"/>
    </location>
</feature>
<comment type="subcellular location">
    <subcellularLocation>
        <location evidence="1">Cell membrane</location>
        <topology evidence="1">Multi-pass membrane protein</topology>
    </subcellularLocation>
</comment>
<feature type="domain" description="DUF3772" evidence="11">
    <location>
        <begin position="123"/>
        <end position="173"/>
    </location>
</feature>
<evidence type="ECO:0000256" key="4">
    <source>
        <dbReference type="ARBA" id="ARBA00022692"/>
    </source>
</evidence>
<dbReference type="InterPro" id="IPR006686">
    <property type="entry name" value="MscS_channel_CS"/>
</dbReference>
<feature type="transmembrane region" description="Helical" evidence="8">
    <location>
        <begin position="560"/>
        <end position="583"/>
    </location>
</feature>
<comment type="similarity">
    <text evidence="2">Belongs to the MscS (TC 1.A.23) family.</text>
</comment>
<dbReference type="SUPFAM" id="SSF82689">
    <property type="entry name" value="Mechanosensitive channel protein MscS (YggB), C-terminal domain"/>
    <property type="match status" value="1"/>
</dbReference>
<organism evidence="13 14">
    <name type="scientific">Paracoccus onchidii</name>
    <dbReference type="NCBI Taxonomy" id="3017813"/>
    <lineage>
        <taxon>Bacteria</taxon>
        <taxon>Pseudomonadati</taxon>
        <taxon>Pseudomonadota</taxon>
        <taxon>Alphaproteobacteria</taxon>
        <taxon>Rhodobacterales</taxon>
        <taxon>Paracoccaceae</taxon>
        <taxon>Paracoccus</taxon>
    </lineage>
</organism>
<dbReference type="PANTHER" id="PTHR30347:SF1">
    <property type="entry name" value="MECHANOSENSITIVE CHANNEL MSCK"/>
    <property type="match status" value="1"/>
</dbReference>
<evidence type="ECO:0000256" key="1">
    <source>
        <dbReference type="ARBA" id="ARBA00004651"/>
    </source>
</evidence>
<keyword evidence="4 8" id="KW-0812">Transmembrane</keyword>
<dbReference type="InterPro" id="IPR011066">
    <property type="entry name" value="MscS_channel_C_sf"/>
</dbReference>
<evidence type="ECO:0000256" key="5">
    <source>
        <dbReference type="ARBA" id="ARBA00022989"/>
    </source>
</evidence>
<feature type="transmembrane region" description="Helical" evidence="8">
    <location>
        <begin position="589"/>
        <end position="618"/>
    </location>
</feature>
<dbReference type="SUPFAM" id="SSF50182">
    <property type="entry name" value="Sm-like ribonucleoproteins"/>
    <property type="match status" value="1"/>
</dbReference>
<evidence type="ECO:0000259" key="12">
    <source>
        <dbReference type="Pfam" id="PF21082"/>
    </source>
</evidence>
<feature type="transmembrane region" description="Helical" evidence="8">
    <location>
        <begin position="408"/>
        <end position="426"/>
    </location>
</feature>
<keyword evidence="3" id="KW-1003">Cell membrane</keyword>
<feature type="chain" id="PRO_5045879367" evidence="9">
    <location>
        <begin position="23"/>
        <end position="832"/>
    </location>
</feature>
<reference evidence="13" key="1">
    <citation type="submission" date="2022-12" db="EMBL/GenBank/DDBJ databases">
        <title>Paracoccus onchidii sp. nov., isolated from a marine invertebrate from the South China Sea.</title>
        <authorList>
            <person name="Xu S."/>
            <person name="Liu Z."/>
            <person name="Xu Y."/>
        </authorList>
    </citation>
    <scope>NUCLEOTIDE SEQUENCE</scope>
    <source>
        <strain evidence="13">Z330</strain>
    </source>
</reference>
<feature type="transmembrane region" description="Helical" evidence="8">
    <location>
        <begin position="235"/>
        <end position="257"/>
    </location>
</feature>
<dbReference type="RefSeq" id="WP_271889969.1">
    <property type="nucleotide sequence ID" value="NZ_JAQBIE010000021.1"/>
</dbReference>
<dbReference type="InterPro" id="IPR052702">
    <property type="entry name" value="MscS-like_channel"/>
</dbReference>
<dbReference type="InterPro" id="IPR049278">
    <property type="entry name" value="MS_channel_C"/>
</dbReference>
<keyword evidence="14" id="KW-1185">Reference proteome</keyword>
<dbReference type="Gene3D" id="2.30.30.60">
    <property type="match status" value="1"/>
</dbReference>
<feature type="transmembrane region" description="Helical" evidence="8">
    <location>
        <begin position="277"/>
        <end position="295"/>
    </location>
</feature>
<evidence type="ECO:0000259" key="11">
    <source>
        <dbReference type="Pfam" id="PF12607"/>
    </source>
</evidence>
<evidence type="ECO:0000313" key="14">
    <source>
        <dbReference type="Proteomes" id="UP001165641"/>
    </source>
</evidence>
<name>A0ABT4ZHM1_9RHOB</name>
<feature type="transmembrane region" description="Helical" evidence="8">
    <location>
        <begin position="316"/>
        <end position="337"/>
    </location>
</feature>
<dbReference type="Pfam" id="PF12607">
    <property type="entry name" value="DUF3772"/>
    <property type="match status" value="1"/>
</dbReference>
<evidence type="ECO:0000313" key="13">
    <source>
        <dbReference type="EMBL" id="MDB6178855.1"/>
    </source>
</evidence>
<feature type="transmembrane region" description="Helical" evidence="8">
    <location>
        <begin position="432"/>
        <end position="449"/>
    </location>
</feature>
<feature type="domain" description="Mechanosensitive ion channel MscS C-terminal" evidence="12">
    <location>
        <begin position="681"/>
        <end position="762"/>
    </location>
</feature>
<dbReference type="PROSITE" id="PS01246">
    <property type="entry name" value="UPF0003"/>
    <property type="match status" value="1"/>
</dbReference>
<evidence type="ECO:0000256" key="8">
    <source>
        <dbReference type="SAM" id="Phobius"/>
    </source>
</evidence>
<feature type="signal peptide" evidence="9">
    <location>
        <begin position="1"/>
        <end position="22"/>
    </location>
</feature>
<keyword evidence="6 8" id="KW-0472">Membrane</keyword>
<dbReference type="Gene3D" id="1.10.287.1260">
    <property type="match status" value="1"/>
</dbReference>
<keyword evidence="9" id="KW-0732">Signal</keyword>
<gene>
    <name evidence="13" type="ORF">PAF17_15270</name>
</gene>
<dbReference type="EMBL" id="JAQBIE010000021">
    <property type="protein sequence ID" value="MDB6178855.1"/>
    <property type="molecule type" value="Genomic_DNA"/>
</dbReference>
<dbReference type="InterPro" id="IPR006685">
    <property type="entry name" value="MscS_channel_2nd"/>
</dbReference>
<dbReference type="InterPro" id="IPR010920">
    <property type="entry name" value="LSM_dom_sf"/>
</dbReference>
<evidence type="ECO:0000256" key="6">
    <source>
        <dbReference type="ARBA" id="ARBA00023136"/>
    </source>
</evidence>
<sequence>MPHALLAILLTGLILLATPISAQEDKGLDYASWETEARQAEQLLDDPDSTNAELRDMRAELVDWRKQFSDGETVNEARISTVNEQLNALGPAPAEGETESEEVARRRSQLQEQLARLQAPQLSAVEAFSRADALIHEIDKLADTRQAVALAQLSPSPLAPSSWAVAWKDGIALIEGIGAEAIEIGKNSTWTNLSQKLPQVLAYLISAVILLTYGRLWIGSLPSRLSIHASEYSRAVVVFVVSLGQIVLPMIGIYLAINAVRATGLTGPWITPVLDALPRAFIIFFSFGWLARQLFPKQAIMYDSLRMDKAQRNRARRMLSALGVMFAIHHVVSSALLPLGGIYERIGDTVNRVPADMSAAASSVGHFTILVLAGLALFRLGSTLRKLDTHDSFHGNIYRHTVLKYTGMFARLVVVFAVLFGAMGFINFANTLFWPSTLTLVLICVLVLLQDFVADVYAMLKRGEDGARDGLVPLAVGLLLILASIPLFLVIWGARRAELAEIWITFTNGMSVGGVNLSPGVVLTFLIVFAIGYSVTRGLQGALRNSILPKTKLNSGGQTAVISGVGYVGIFLASVIAIVSAGIDLSSIAIVAGALSVGIGFGLQNIVSNFVSGIILLIERPVSVGDWISAGGQQGIVKSISVRSTQVETFDQTEVIVPNSDLISQPVTNWTRHNQTGRIIIPVRVAYGSDTRRVEQILREIIEDQPVVTIDPPPSVLFRGFGDSYLNFEVRAILSDVMAGLGVTSEVCHLIAERFAEEGIEMPFPQQGVWIRNPEALHGGSDPKPAERQKQASPKQYPKSVNDPRIAFDDPDADGAGDADSGDAGGGGDGDR</sequence>
<dbReference type="InterPro" id="IPR022249">
    <property type="entry name" value="DUF3772"/>
</dbReference>
<feature type="transmembrane region" description="Helical" evidence="8">
    <location>
        <begin position="357"/>
        <end position="378"/>
    </location>
</feature>
<evidence type="ECO:0000259" key="10">
    <source>
        <dbReference type="Pfam" id="PF00924"/>
    </source>
</evidence>
<dbReference type="InterPro" id="IPR011014">
    <property type="entry name" value="MscS_channel_TM-2"/>
</dbReference>
<evidence type="ECO:0000256" key="3">
    <source>
        <dbReference type="ARBA" id="ARBA00022475"/>
    </source>
</evidence>
<feature type="compositionally biased region" description="Acidic residues" evidence="7">
    <location>
        <begin position="809"/>
        <end position="821"/>
    </location>
</feature>
<proteinExistence type="inferred from homology"/>
<dbReference type="Pfam" id="PF00924">
    <property type="entry name" value="MS_channel_2nd"/>
    <property type="match status" value="1"/>
</dbReference>
<accession>A0ABT4ZHM1</accession>
<comment type="caution">
    <text evidence="13">The sequence shown here is derived from an EMBL/GenBank/DDBJ whole genome shotgun (WGS) entry which is preliminary data.</text>
</comment>
<feature type="transmembrane region" description="Helical" evidence="8">
    <location>
        <begin position="197"/>
        <end position="214"/>
    </location>
</feature>
<feature type="compositionally biased region" description="Gly residues" evidence="7">
    <location>
        <begin position="823"/>
        <end position="832"/>
    </location>
</feature>
<feature type="transmembrane region" description="Helical" evidence="8">
    <location>
        <begin position="514"/>
        <end position="539"/>
    </location>
</feature>
<keyword evidence="5 8" id="KW-1133">Transmembrane helix</keyword>
<evidence type="ECO:0000256" key="2">
    <source>
        <dbReference type="ARBA" id="ARBA00008017"/>
    </source>
</evidence>
<dbReference type="SUPFAM" id="SSF82861">
    <property type="entry name" value="Mechanosensitive channel protein MscS (YggB), transmembrane region"/>
    <property type="match status" value="1"/>
</dbReference>
<dbReference type="PANTHER" id="PTHR30347">
    <property type="entry name" value="POTASSIUM CHANNEL RELATED"/>
    <property type="match status" value="1"/>
</dbReference>
<dbReference type="InterPro" id="IPR023408">
    <property type="entry name" value="MscS_beta-dom_sf"/>
</dbReference>
<feature type="region of interest" description="Disordered" evidence="7">
    <location>
        <begin position="773"/>
        <end position="832"/>
    </location>
</feature>
<evidence type="ECO:0000256" key="7">
    <source>
        <dbReference type="SAM" id="MobiDB-lite"/>
    </source>
</evidence>
<evidence type="ECO:0000256" key="9">
    <source>
        <dbReference type="SAM" id="SignalP"/>
    </source>
</evidence>
<dbReference type="Pfam" id="PF21082">
    <property type="entry name" value="MS_channel_3rd"/>
    <property type="match status" value="1"/>
</dbReference>
<feature type="transmembrane region" description="Helical" evidence="8">
    <location>
        <begin position="470"/>
        <end position="494"/>
    </location>
</feature>
<dbReference type="Proteomes" id="UP001165641">
    <property type="component" value="Unassembled WGS sequence"/>
</dbReference>
<protein>
    <submittedName>
        <fullName evidence="13">DUF3772 domain-containing protein</fullName>
    </submittedName>
</protein>